<proteinExistence type="predicted"/>
<dbReference type="InterPro" id="IPR052082">
    <property type="entry name" value="Myelin_sheath_structural"/>
</dbReference>
<keyword evidence="5" id="KW-1185">Reference proteome</keyword>
<accession>A0ABD0WIB4</accession>
<dbReference type="EMBL" id="JAGEUA010000010">
    <property type="protein sequence ID" value="KAL0964401.1"/>
    <property type="molecule type" value="Genomic_DNA"/>
</dbReference>
<reference evidence="4 5" key="1">
    <citation type="submission" date="2024-06" db="EMBL/GenBank/DDBJ databases">
        <authorList>
            <person name="Pan Q."/>
            <person name="Wen M."/>
            <person name="Jouanno E."/>
            <person name="Zahm M."/>
            <person name="Klopp C."/>
            <person name="Cabau C."/>
            <person name="Louis A."/>
            <person name="Berthelot C."/>
            <person name="Parey E."/>
            <person name="Roest Crollius H."/>
            <person name="Montfort J."/>
            <person name="Robinson-Rechavi M."/>
            <person name="Bouchez O."/>
            <person name="Lampietro C."/>
            <person name="Lopez Roques C."/>
            <person name="Donnadieu C."/>
            <person name="Postlethwait J."/>
            <person name="Bobe J."/>
            <person name="Verreycken H."/>
            <person name="Guiguen Y."/>
        </authorList>
    </citation>
    <scope>NUCLEOTIDE SEQUENCE [LARGE SCALE GENOMIC DNA]</scope>
    <source>
        <strain evidence="4">Up_M1</strain>
        <tissue evidence="4">Testis</tissue>
    </source>
</reference>
<dbReference type="Proteomes" id="UP001557470">
    <property type="component" value="Unassembled WGS sequence"/>
</dbReference>
<evidence type="ECO:0000256" key="3">
    <source>
        <dbReference type="SAM" id="MobiDB-lite"/>
    </source>
</evidence>
<protein>
    <submittedName>
        <fullName evidence="4">Uncharacterized protein</fullName>
    </submittedName>
</protein>
<gene>
    <name evidence="4" type="ORF">UPYG_G00323330</name>
</gene>
<sequence>MNGESLQRPDPVRLVLADSDTQRIVIPGSPDLSVPDKIDPKEDNDIVAVTINLNHLSHCERMNLFKVIEPYDDNMTVVKKQDLKDNVSLNSLERGLRGPGDMLKNTHSRMQQSVEAPMIKVDGLRGQLNTERGLKSEMNGHTLNEKLYNGNMDTPGTSGGAKFTMPTFGMSGPVIKGADLDGSLSSPQVNLSTPNLSTQYASLDLTDPEVNTDFKGPGLRGELETPNLNLSASDMDMNVNDIKMNVPNADLKKPKFGLPGGKMKGSNLNLSSPDINLTTPNIDGAINAPNVDMSLPNLEGALQSPELNVEAPSGNRRCSRSEYQCA</sequence>
<keyword evidence="2" id="KW-0539">Nucleus</keyword>
<organism evidence="4 5">
    <name type="scientific">Umbra pygmaea</name>
    <name type="common">Eastern mudminnow</name>
    <dbReference type="NCBI Taxonomy" id="75934"/>
    <lineage>
        <taxon>Eukaryota</taxon>
        <taxon>Metazoa</taxon>
        <taxon>Chordata</taxon>
        <taxon>Craniata</taxon>
        <taxon>Vertebrata</taxon>
        <taxon>Euteleostomi</taxon>
        <taxon>Actinopterygii</taxon>
        <taxon>Neopterygii</taxon>
        <taxon>Teleostei</taxon>
        <taxon>Protacanthopterygii</taxon>
        <taxon>Esociformes</taxon>
        <taxon>Umbridae</taxon>
        <taxon>Umbra</taxon>
    </lineage>
</organism>
<evidence type="ECO:0000313" key="5">
    <source>
        <dbReference type="Proteomes" id="UP001557470"/>
    </source>
</evidence>
<dbReference type="PANTHER" id="PTHR23348:SF16">
    <property type="entry name" value="LEUCINE RICH REPEAT FAMILY PROTEIN"/>
    <property type="match status" value="1"/>
</dbReference>
<name>A0ABD0WIB4_UMBPY</name>
<evidence type="ECO:0000256" key="1">
    <source>
        <dbReference type="ARBA" id="ARBA00004123"/>
    </source>
</evidence>
<comment type="caution">
    <text evidence="4">The sequence shown here is derived from an EMBL/GenBank/DDBJ whole genome shotgun (WGS) entry which is preliminary data.</text>
</comment>
<dbReference type="PANTHER" id="PTHR23348">
    <property type="entry name" value="PERIAXIN/AHNAK"/>
    <property type="match status" value="1"/>
</dbReference>
<dbReference type="GO" id="GO:0005634">
    <property type="term" value="C:nucleus"/>
    <property type="evidence" value="ECO:0007669"/>
    <property type="project" value="UniProtKB-SubCell"/>
</dbReference>
<feature type="region of interest" description="Disordered" evidence="3">
    <location>
        <begin position="307"/>
        <end position="326"/>
    </location>
</feature>
<evidence type="ECO:0000256" key="2">
    <source>
        <dbReference type="ARBA" id="ARBA00023242"/>
    </source>
</evidence>
<evidence type="ECO:0000313" key="4">
    <source>
        <dbReference type="EMBL" id="KAL0964401.1"/>
    </source>
</evidence>
<dbReference type="AlphaFoldDB" id="A0ABD0WIB4"/>
<comment type="subcellular location">
    <subcellularLocation>
        <location evidence="1">Nucleus</location>
    </subcellularLocation>
</comment>